<gene>
    <name evidence="2" type="ORF">SAMN04488134_101568</name>
</gene>
<evidence type="ECO:0000313" key="2">
    <source>
        <dbReference type="EMBL" id="SEN65527.1"/>
    </source>
</evidence>
<organism evidence="2 3">
    <name type="scientific">Amphibacillus marinus</name>
    <dbReference type="NCBI Taxonomy" id="872970"/>
    <lineage>
        <taxon>Bacteria</taxon>
        <taxon>Bacillati</taxon>
        <taxon>Bacillota</taxon>
        <taxon>Bacilli</taxon>
        <taxon>Bacillales</taxon>
        <taxon>Bacillaceae</taxon>
        <taxon>Amphibacillus</taxon>
    </lineage>
</organism>
<keyword evidence="1" id="KW-1133">Transmembrane helix</keyword>
<feature type="transmembrane region" description="Helical" evidence="1">
    <location>
        <begin position="50"/>
        <end position="67"/>
    </location>
</feature>
<protein>
    <submittedName>
        <fullName evidence="2">Uncharacterized protein</fullName>
    </submittedName>
</protein>
<dbReference type="RefSeq" id="WP_091494591.1">
    <property type="nucleotide sequence ID" value="NZ_FODJ01000001.1"/>
</dbReference>
<keyword evidence="1" id="KW-0472">Membrane</keyword>
<feature type="transmembrane region" description="Helical" evidence="1">
    <location>
        <begin position="79"/>
        <end position="95"/>
    </location>
</feature>
<feature type="transmembrane region" description="Helical" evidence="1">
    <location>
        <begin position="17"/>
        <end position="38"/>
    </location>
</feature>
<reference evidence="2 3" key="1">
    <citation type="submission" date="2016-10" db="EMBL/GenBank/DDBJ databases">
        <authorList>
            <person name="de Groot N.N."/>
        </authorList>
    </citation>
    <scope>NUCLEOTIDE SEQUENCE [LARGE SCALE GENOMIC DNA]</scope>
    <source>
        <strain evidence="2 3">CGMCC 1.10434</strain>
    </source>
</reference>
<accession>A0A1H8IBG8</accession>
<keyword evidence="3" id="KW-1185">Reference proteome</keyword>
<name>A0A1H8IBG8_9BACI</name>
<dbReference type="AlphaFoldDB" id="A0A1H8IBG8"/>
<sequence>MGNRIYTQLQILGFSDLFLMLFFFLICFFGLFVCLYPIIMWLTRRKMYHVVIYTVTVLATFIIMNYLTVSHPISMKLSFYYLSASSGAMVVWLLVKKIIR</sequence>
<dbReference type="EMBL" id="FODJ01000001">
    <property type="protein sequence ID" value="SEN65527.1"/>
    <property type="molecule type" value="Genomic_DNA"/>
</dbReference>
<proteinExistence type="predicted"/>
<dbReference type="Proteomes" id="UP000199300">
    <property type="component" value="Unassembled WGS sequence"/>
</dbReference>
<evidence type="ECO:0000313" key="3">
    <source>
        <dbReference type="Proteomes" id="UP000199300"/>
    </source>
</evidence>
<keyword evidence="1" id="KW-0812">Transmembrane</keyword>
<evidence type="ECO:0000256" key="1">
    <source>
        <dbReference type="SAM" id="Phobius"/>
    </source>
</evidence>